<feature type="binding site" evidence="5">
    <location>
        <position position="166"/>
    </location>
    <ligand>
        <name>adenosylcob(III)alamin</name>
        <dbReference type="ChEBI" id="CHEBI:18408"/>
    </ligand>
</feature>
<evidence type="ECO:0000256" key="1">
    <source>
        <dbReference type="ARBA" id="ARBA00022628"/>
    </source>
</evidence>
<evidence type="ECO:0000313" key="8">
    <source>
        <dbReference type="Proteomes" id="UP001165678"/>
    </source>
</evidence>
<dbReference type="GO" id="GO:0008851">
    <property type="term" value="F:ethanolamine ammonia-lyase activity"/>
    <property type="evidence" value="ECO:0007669"/>
    <property type="project" value="UniProtKB-UniRule"/>
</dbReference>
<dbReference type="RefSeq" id="WP_265895467.1">
    <property type="nucleotide sequence ID" value="NZ_JAPIVE010000001.1"/>
</dbReference>
<keyword evidence="1 5" id="KW-0846">Cobalamin</keyword>
<evidence type="ECO:0000256" key="4">
    <source>
        <dbReference type="ARBA" id="ARBA00024446"/>
    </source>
</evidence>
<reference evidence="7" key="1">
    <citation type="submission" date="2022-11" db="EMBL/GenBank/DDBJ databases">
        <title>Larsenimonas rhizosphaerae sp. nov., isolated from a tidal mudflat.</title>
        <authorList>
            <person name="Lee S.D."/>
            <person name="Kim I.S."/>
        </authorList>
    </citation>
    <scope>NUCLEOTIDE SEQUENCE</scope>
    <source>
        <strain evidence="7">GH2-1</strain>
    </source>
</reference>
<keyword evidence="3 5" id="KW-0170">Cobalt</keyword>
<dbReference type="Gene3D" id="3.40.50.11240">
    <property type="entry name" value="Ethanolamine ammonia-lyase light chain (EutC)"/>
    <property type="match status" value="1"/>
</dbReference>
<dbReference type="GO" id="GO:0031471">
    <property type="term" value="C:ethanolamine degradation polyhedral organelle"/>
    <property type="evidence" value="ECO:0007669"/>
    <property type="project" value="UniProtKB-UniRule"/>
</dbReference>
<dbReference type="Gene3D" id="1.10.30.40">
    <property type="entry name" value="Ethanolamine ammonia-lyase light chain (EutC), N-terminal domain"/>
    <property type="match status" value="1"/>
</dbReference>
<keyword evidence="4 5" id="KW-1283">Bacterial microcompartment</keyword>
<dbReference type="EC" id="4.3.1.7" evidence="5"/>
<sequence length="272" mass="29345">MKQIASDATEQASVIDNPWASLRQYTDARIGLGRAGSSQPTQPHLAFQLAHAQARDAVHLALDTEKMTQELAEFGDVIHVSSQATDRATYLCRPDLGRRLDAESTERLEQWAASGAPPCLSLVVADGLSARAIHENVRAFLNIFVPMARDEGWSLGPIVLAEQARVALGDPVGELLGAEVEVMLIGERPGLSSPDSLGIYFTYHPHSGCRDSERNCISNVRRAGQGYEEAARLLHYLIREAKALGASGVALKDNSDTSSELGNGRDGNFLLS</sequence>
<dbReference type="GO" id="GO:0006520">
    <property type="term" value="P:amino acid metabolic process"/>
    <property type="evidence" value="ECO:0007669"/>
    <property type="project" value="InterPro"/>
</dbReference>
<comment type="cofactor">
    <cofactor evidence="5">
        <name>adenosylcob(III)alamin</name>
        <dbReference type="ChEBI" id="CHEBI:18408"/>
    </cofactor>
    <text evidence="5">Binds between the large and small subunits.</text>
</comment>
<comment type="subcellular location">
    <subcellularLocation>
        <location evidence="5">Bacterial microcompartment</location>
    </subcellularLocation>
</comment>
<dbReference type="HAMAP" id="MF_00601">
    <property type="entry name" value="EutC"/>
    <property type="match status" value="1"/>
</dbReference>
<accession>A0AA41ZEG2</accession>
<dbReference type="GO" id="GO:0009350">
    <property type="term" value="C:ethanolamine ammonia-lyase complex"/>
    <property type="evidence" value="ECO:0007669"/>
    <property type="project" value="UniProtKB-UniRule"/>
</dbReference>
<gene>
    <name evidence="5 7" type="primary">eutC</name>
    <name evidence="7" type="ORF">OQ287_02400</name>
</gene>
<comment type="catalytic activity">
    <reaction evidence="5">
        <text>ethanolamine = acetaldehyde + NH4(+)</text>
        <dbReference type="Rhea" id="RHEA:15313"/>
        <dbReference type="ChEBI" id="CHEBI:15343"/>
        <dbReference type="ChEBI" id="CHEBI:28938"/>
        <dbReference type="ChEBI" id="CHEBI:57603"/>
        <dbReference type="EC" id="4.3.1.7"/>
    </reaction>
</comment>
<dbReference type="PIRSF" id="PIRSF018982">
    <property type="entry name" value="EutC"/>
    <property type="match status" value="1"/>
</dbReference>
<protein>
    <recommendedName>
        <fullName evidence="5">Ethanolamine ammonia-lyase small subunit</fullName>
        <shortName evidence="5">EAL small subunit</shortName>
        <ecNumber evidence="5">4.3.1.7</ecNumber>
    </recommendedName>
</protein>
<dbReference type="EMBL" id="JAPIVE010000001">
    <property type="protein sequence ID" value="MCX2523081.1"/>
    <property type="molecule type" value="Genomic_DNA"/>
</dbReference>
<evidence type="ECO:0000256" key="3">
    <source>
        <dbReference type="ARBA" id="ARBA00023285"/>
    </source>
</evidence>
<dbReference type="NCBIfam" id="NF003971">
    <property type="entry name" value="PRK05465.1"/>
    <property type="match status" value="1"/>
</dbReference>
<dbReference type="AlphaFoldDB" id="A0AA41ZEG2"/>
<evidence type="ECO:0000256" key="2">
    <source>
        <dbReference type="ARBA" id="ARBA00023239"/>
    </source>
</evidence>
<dbReference type="InterPro" id="IPR009246">
    <property type="entry name" value="EutC"/>
</dbReference>
<dbReference type="GO" id="GO:0046336">
    <property type="term" value="P:ethanolamine catabolic process"/>
    <property type="evidence" value="ECO:0007669"/>
    <property type="project" value="UniProtKB-UniRule"/>
</dbReference>
<keyword evidence="2 5" id="KW-0456">Lyase</keyword>
<dbReference type="PANTHER" id="PTHR39330:SF1">
    <property type="entry name" value="ETHANOLAMINE AMMONIA-LYASE SMALL SUBUNIT"/>
    <property type="match status" value="1"/>
</dbReference>
<keyword evidence="8" id="KW-1185">Reference proteome</keyword>
<comment type="function">
    <text evidence="5">Catalyzes the deamination of various vicinal amino-alcohols to oxo compounds. Allows this organism to utilize ethanolamine as the sole source of nitrogen and carbon in the presence of external vitamin B12.</text>
</comment>
<dbReference type="InterPro" id="IPR042251">
    <property type="entry name" value="EutC_C"/>
</dbReference>
<name>A0AA41ZEG2_9GAMM</name>
<evidence type="ECO:0000313" key="7">
    <source>
        <dbReference type="EMBL" id="MCX2523081.1"/>
    </source>
</evidence>
<dbReference type="GO" id="GO:0031419">
    <property type="term" value="F:cobalamin binding"/>
    <property type="evidence" value="ECO:0007669"/>
    <property type="project" value="UniProtKB-UniRule"/>
</dbReference>
<comment type="subunit">
    <text evidence="5">The basic unit is a heterodimer which dimerizes to form tetramers. The heterotetramers trimerize; 6 large subunits form a core ring with 6 small subunits projecting outwards.</text>
</comment>
<dbReference type="PANTHER" id="PTHR39330">
    <property type="entry name" value="ETHANOLAMINE AMMONIA-LYASE LIGHT CHAIN"/>
    <property type="match status" value="1"/>
</dbReference>
<comment type="pathway">
    <text evidence="5">Amine and polyamine degradation; ethanolamine degradation.</text>
</comment>
<dbReference type="Proteomes" id="UP001165678">
    <property type="component" value="Unassembled WGS sequence"/>
</dbReference>
<evidence type="ECO:0000256" key="6">
    <source>
        <dbReference type="SAM" id="MobiDB-lite"/>
    </source>
</evidence>
<dbReference type="Pfam" id="PF05985">
    <property type="entry name" value="EutC"/>
    <property type="match status" value="1"/>
</dbReference>
<evidence type="ECO:0000256" key="5">
    <source>
        <dbReference type="HAMAP-Rule" id="MF_00601"/>
    </source>
</evidence>
<organism evidence="7 8">
    <name type="scientific">Larsenimonas rhizosphaerae</name>
    <dbReference type="NCBI Taxonomy" id="2944682"/>
    <lineage>
        <taxon>Bacteria</taxon>
        <taxon>Pseudomonadati</taxon>
        <taxon>Pseudomonadota</taxon>
        <taxon>Gammaproteobacteria</taxon>
        <taxon>Oceanospirillales</taxon>
        <taxon>Halomonadaceae</taxon>
        <taxon>Larsenimonas</taxon>
    </lineage>
</organism>
<feature type="binding site" evidence="5">
    <location>
        <position position="216"/>
    </location>
    <ligand>
        <name>adenosylcob(III)alamin</name>
        <dbReference type="ChEBI" id="CHEBI:18408"/>
    </ligand>
</feature>
<proteinExistence type="inferred from homology"/>
<feature type="binding site" evidence="5">
    <location>
        <position position="187"/>
    </location>
    <ligand>
        <name>adenosylcob(III)alamin</name>
        <dbReference type="ChEBI" id="CHEBI:18408"/>
    </ligand>
</feature>
<comment type="similarity">
    <text evidence="5">Belongs to the EutC family.</text>
</comment>
<dbReference type="InterPro" id="IPR042255">
    <property type="entry name" value="EutC_N"/>
</dbReference>
<comment type="caution">
    <text evidence="7">The sequence shown here is derived from an EMBL/GenBank/DDBJ whole genome shotgun (WGS) entry which is preliminary data.</text>
</comment>
<feature type="region of interest" description="Disordered" evidence="6">
    <location>
        <begin position="251"/>
        <end position="272"/>
    </location>
</feature>